<feature type="region of interest" description="Disordered" evidence="1">
    <location>
        <begin position="216"/>
        <end position="261"/>
    </location>
</feature>
<name>A0A1A9AGB3_PLAOA</name>
<reference evidence="5" key="2">
    <citation type="submission" date="2016-05" db="EMBL/GenBank/DDBJ databases">
        <authorList>
            <person name="Naeem R."/>
        </authorList>
    </citation>
    <scope>NUCLEOTIDE SEQUENCE [LARGE SCALE GENOMIC DNA]</scope>
</reference>
<evidence type="ECO:0000313" key="4">
    <source>
        <dbReference type="Proteomes" id="UP000078550"/>
    </source>
</evidence>
<dbReference type="Proteomes" id="UP000078550">
    <property type="component" value="Unassembled WGS sequence"/>
</dbReference>
<organism evidence="2 5">
    <name type="scientific">Plasmodium ovale wallikeri</name>
    <dbReference type="NCBI Taxonomy" id="864142"/>
    <lineage>
        <taxon>Eukaryota</taxon>
        <taxon>Sar</taxon>
        <taxon>Alveolata</taxon>
        <taxon>Apicomplexa</taxon>
        <taxon>Aconoidasida</taxon>
        <taxon>Haemosporida</taxon>
        <taxon>Plasmodiidae</taxon>
        <taxon>Plasmodium</taxon>
        <taxon>Plasmodium (Plasmodium)</taxon>
    </lineage>
</organism>
<evidence type="ECO:0000256" key="1">
    <source>
        <dbReference type="SAM" id="MobiDB-lite"/>
    </source>
</evidence>
<evidence type="ECO:0000313" key="5">
    <source>
        <dbReference type="Proteomes" id="UP000078555"/>
    </source>
</evidence>
<dbReference type="Pfam" id="PF05795">
    <property type="entry name" value="Plasmodium_Vir"/>
    <property type="match status" value="1"/>
</dbReference>
<evidence type="ECO:0000313" key="3">
    <source>
        <dbReference type="EMBL" id="SBT58819.1"/>
    </source>
</evidence>
<reference evidence="4" key="3">
    <citation type="submission" date="2016-05" db="EMBL/GenBank/DDBJ databases">
        <authorList>
            <person name="Naeem Raeece"/>
        </authorList>
    </citation>
    <scope>NUCLEOTIDE SEQUENCE [LARGE SCALE GENOMIC DNA]</scope>
</reference>
<dbReference type="EMBL" id="FLRD01000598">
    <property type="protein sequence ID" value="SBT55201.1"/>
    <property type="molecule type" value="Genomic_DNA"/>
</dbReference>
<proteinExistence type="predicted"/>
<protein>
    <submittedName>
        <fullName evidence="2">PIR Superfamily Protein</fullName>
    </submittedName>
</protein>
<keyword evidence="5" id="KW-1185">Reference proteome</keyword>
<dbReference type="EMBL" id="FLRE01002598">
    <property type="protein sequence ID" value="SBT58819.1"/>
    <property type="molecule type" value="Genomic_DNA"/>
</dbReference>
<evidence type="ECO:0000313" key="2">
    <source>
        <dbReference type="EMBL" id="SBT55201.1"/>
    </source>
</evidence>
<reference evidence="2" key="1">
    <citation type="submission" date="2016-05" db="EMBL/GenBank/DDBJ databases">
        <authorList>
            <person name="Lavstsen T."/>
            <person name="Jespersen J.S."/>
        </authorList>
    </citation>
    <scope>NUCLEOTIDE SEQUENCE [LARGE SCALE GENOMIC DNA]</scope>
</reference>
<dbReference type="InterPro" id="IPR008780">
    <property type="entry name" value="Plasmodium_Vir"/>
</dbReference>
<accession>A0A1A9AGB3</accession>
<dbReference type="Proteomes" id="UP000078555">
    <property type="component" value="Unassembled WGS sequence"/>
</dbReference>
<feature type="compositionally biased region" description="Basic and acidic residues" evidence="1">
    <location>
        <begin position="216"/>
        <end position="229"/>
    </location>
</feature>
<dbReference type="AlphaFoldDB" id="A0A1A9AGB3"/>
<gene>
    <name evidence="2" type="ORF">POVWA1_068330</name>
    <name evidence="3" type="ORF">POVWA2_088150</name>
</gene>
<sequence>MATEEDPDISSLQSEIIYHKLNTASKDYTKDSTHFWKTVITKHPMQEFAIFPTLVKGIYLVSTMNEEEYTFYDEPWNYLYFWSGLKIIENPDASEDLEGSETSLFSRLMSLLKLVRSVNDKEKVNYEEDMLNISTKEFMDLKNIYDYLKNYKTIYLKVGYSGEAPCTPLFKNHLSTTHTLYTKEKQRCKENTSNYCKAVNRFVLAYDKNNITKLSCDGKKDPKKKPEMEDLREDLEDSRLKLPPPKGGAETLQTASGPDGDSGDMEIANGIVSPSSGSTNAISTVFPLLGTASFAFFFLKFTPLGSRLYNNIFGKQIITNNGEEEQEILDNSYEFAHTNMEENAHHIAYHSM</sequence>